<dbReference type="AlphaFoldDB" id="A0A427YPA1"/>
<name>A0A427YPA1_9TREE</name>
<accession>A0A427YPA1</accession>
<reference evidence="2 3" key="1">
    <citation type="submission" date="2018-11" db="EMBL/GenBank/DDBJ databases">
        <title>Genome sequence of Saitozyma podzolica DSM 27192.</title>
        <authorList>
            <person name="Aliyu H."/>
            <person name="Gorte O."/>
            <person name="Ochsenreither K."/>
        </authorList>
    </citation>
    <scope>NUCLEOTIDE SEQUENCE [LARGE SCALE GENOMIC DNA]</scope>
    <source>
        <strain evidence="2 3">DSM 27192</strain>
    </source>
</reference>
<feature type="region of interest" description="Disordered" evidence="1">
    <location>
        <begin position="1"/>
        <end position="89"/>
    </location>
</feature>
<dbReference type="Proteomes" id="UP000279259">
    <property type="component" value="Unassembled WGS sequence"/>
</dbReference>
<evidence type="ECO:0000313" key="3">
    <source>
        <dbReference type="Proteomes" id="UP000279259"/>
    </source>
</evidence>
<feature type="compositionally biased region" description="Acidic residues" evidence="1">
    <location>
        <begin position="21"/>
        <end position="33"/>
    </location>
</feature>
<feature type="compositionally biased region" description="Acidic residues" evidence="1">
    <location>
        <begin position="1"/>
        <end position="12"/>
    </location>
</feature>
<comment type="caution">
    <text evidence="2">The sequence shown here is derived from an EMBL/GenBank/DDBJ whole genome shotgun (WGS) entry which is preliminary data.</text>
</comment>
<organism evidence="2 3">
    <name type="scientific">Saitozyma podzolica</name>
    <dbReference type="NCBI Taxonomy" id="1890683"/>
    <lineage>
        <taxon>Eukaryota</taxon>
        <taxon>Fungi</taxon>
        <taxon>Dikarya</taxon>
        <taxon>Basidiomycota</taxon>
        <taxon>Agaricomycotina</taxon>
        <taxon>Tremellomycetes</taxon>
        <taxon>Tremellales</taxon>
        <taxon>Trimorphomycetaceae</taxon>
        <taxon>Saitozyma</taxon>
    </lineage>
</organism>
<evidence type="ECO:0000313" key="2">
    <source>
        <dbReference type="EMBL" id="RSH92923.1"/>
    </source>
</evidence>
<gene>
    <name evidence="2" type="ORF">EHS25_008369</name>
</gene>
<protein>
    <submittedName>
        <fullName evidence="2">Uncharacterized protein</fullName>
    </submittedName>
</protein>
<dbReference type="EMBL" id="RSCD01000005">
    <property type="protein sequence ID" value="RSH92923.1"/>
    <property type="molecule type" value="Genomic_DNA"/>
</dbReference>
<feature type="compositionally biased region" description="Polar residues" evidence="1">
    <location>
        <begin position="43"/>
        <end position="64"/>
    </location>
</feature>
<sequence length="360" mass="39964">MSDNEEFNEDYEQSGSGSDFADFEGADPNDDDEWLHGVVEGTTPASVQVTTQAPAEASSSSTKRSLPPIIHQASGSQPTDEQDGSSSSGERKLFAEFRYPDPHPWANKQFVQPNLSNLKWSADASPFAVLSLGTFRCPDGKDRVSLGLSVFPNSADLQSESMMEFLMDGRTTEDRSPPNPKWHGMSLPLSKFCLHNVAAYKQRLDDKQKTIQETYRLVKLKNNLHHHPSSYTARVITETLKEVSWLQDTIVTHSTGSAETCELDRSSAMDRIRILPTHLLRELARSRGVPDEDVYRSFWVARDPVNGPEMVDVLMPNGDMESVDVPPVSTSLVDLFSRLSFKAKPSGQGWNAHLQGLSSH</sequence>
<proteinExistence type="predicted"/>
<dbReference type="OrthoDB" id="10304531at2759"/>
<keyword evidence="3" id="KW-1185">Reference proteome</keyword>
<feature type="compositionally biased region" description="Polar residues" evidence="1">
    <location>
        <begin position="73"/>
        <end position="88"/>
    </location>
</feature>
<evidence type="ECO:0000256" key="1">
    <source>
        <dbReference type="SAM" id="MobiDB-lite"/>
    </source>
</evidence>